<evidence type="ECO:0000313" key="3">
    <source>
        <dbReference type="EMBL" id="KZT62547.1"/>
    </source>
</evidence>
<feature type="coiled-coil region" evidence="1">
    <location>
        <begin position="28"/>
        <end position="55"/>
    </location>
</feature>
<dbReference type="STRING" id="1353952.A0A165K1K5"/>
<feature type="compositionally biased region" description="Basic and acidic residues" evidence="2">
    <location>
        <begin position="316"/>
        <end position="333"/>
    </location>
</feature>
<evidence type="ECO:0008006" key="5">
    <source>
        <dbReference type="Google" id="ProtNLM"/>
    </source>
</evidence>
<keyword evidence="4" id="KW-1185">Reference proteome</keyword>
<reference evidence="3 4" key="1">
    <citation type="journal article" date="2016" name="Mol. Biol. Evol.">
        <title>Comparative Genomics of Early-Diverging Mushroom-Forming Fungi Provides Insights into the Origins of Lignocellulose Decay Capabilities.</title>
        <authorList>
            <person name="Nagy L.G."/>
            <person name="Riley R."/>
            <person name="Tritt A."/>
            <person name="Adam C."/>
            <person name="Daum C."/>
            <person name="Floudas D."/>
            <person name="Sun H."/>
            <person name="Yadav J.S."/>
            <person name="Pangilinan J."/>
            <person name="Larsson K.H."/>
            <person name="Matsuura K."/>
            <person name="Barry K."/>
            <person name="Labutti K."/>
            <person name="Kuo R."/>
            <person name="Ohm R.A."/>
            <person name="Bhattacharya S.S."/>
            <person name="Shirouzu T."/>
            <person name="Yoshinaga Y."/>
            <person name="Martin F.M."/>
            <person name="Grigoriev I.V."/>
            <person name="Hibbett D.S."/>
        </authorList>
    </citation>
    <scope>NUCLEOTIDE SEQUENCE [LARGE SCALE GENOMIC DNA]</scope>
    <source>
        <strain evidence="3 4">HHB12733</strain>
    </source>
</reference>
<gene>
    <name evidence="3" type="ORF">CALCODRAFT_479132</name>
</gene>
<dbReference type="InterPro" id="IPR038765">
    <property type="entry name" value="Papain-like_cys_pep_sf"/>
</dbReference>
<dbReference type="Gene3D" id="3.40.395.10">
    <property type="entry name" value="Adenoviral Proteinase, Chain A"/>
    <property type="match status" value="1"/>
</dbReference>
<proteinExistence type="predicted"/>
<organism evidence="3 4">
    <name type="scientific">Calocera cornea HHB12733</name>
    <dbReference type="NCBI Taxonomy" id="1353952"/>
    <lineage>
        <taxon>Eukaryota</taxon>
        <taxon>Fungi</taxon>
        <taxon>Dikarya</taxon>
        <taxon>Basidiomycota</taxon>
        <taxon>Agaricomycotina</taxon>
        <taxon>Dacrymycetes</taxon>
        <taxon>Dacrymycetales</taxon>
        <taxon>Dacrymycetaceae</taxon>
        <taxon>Calocera</taxon>
    </lineage>
</organism>
<evidence type="ECO:0000313" key="4">
    <source>
        <dbReference type="Proteomes" id="UP000076842"/>
    </source>
</evidence>
<evidence type="ECO:0000256" key="2">
    <source>
        <dbReference type="SAM" id="MobiDB-lite"/>
    </source>
</evidence>
<accession>A0A165K1K5</accession>
<evidence type="ECO:0000256" key="1">
    <source>
        <dbReference type="SAM" id="Coils"/>
    </source>
</evidence>
<dbReference type="SUPFAM" id="SSF54001">
    <property type="entry name" value="Cysteine proteinases"/>
    <property type="match status" value="1"/>
</dbReference>
<name>A0A165K1K5_9BASI</name>
<feature type="region of interest" description="Disordered" evidence="2">
    <location>
        <begin position="313"/>
        <end position="348"/>
    </location>
</feature>
<dbReference type="InParanoid" id="A0A165K1K5"/>
<feature type="compositionally biased region" description="Acidic residues" evidence="2">
    <location>
        <begin position="382"/>
        <end position="394"/>
    </location>
</feature>
<dbReference type="AlphaFoldDB" id="A0A165K1K5"/>
<sequence length="637" mass="74086">MSSRQLQEQHSLQMAQPQSVRTETLSTVESKMQTYRHLQQEIQRLEGSILEARNELARAYGTREATAMVAQLRHTHSTMLSQGEALFASMRIDRSFPEFRGVSSQFLQYLVLARQEKIYVRERIVGHMWELARLRRARGGGHEPIGTKLRDQILKGYGPRWKTTQAAIRRYNTYVDRLREAFSPEWNIPLPLKLSAERLEVPTEDHHLFTDVWWPSVQTPAAWITDERVRQGVTGWLLQAHCEEESVRLDLEGANLVRWWKEEWDALTQAEADADHPADKIWLSRQRVEHSLKRHRWSSLVVQPAVWKEVWAAEQPADRPDGWAEDQGDIHDGEDNESLSAASDPYDRTMGDVDALVEEMGGVMLADGSPDATDTGRGYLSEEVEEEGVADGDAEVSGWRREDNRGLWPARAAQQAPHNRPSVATAPRQLVTDAQILHPDPHFSERWQLYEWKEWYVGERHTRVDIPVVELQRLASPTAWMSEIIVNDFGAMFEAAQPSHWFPESHTDVRVFSSYIETSGRGWADEERWYDRFVSRRVWTETREGGQRRRVYDRMHCWSKPVWIFPRYRADLLHWRLLVVDFESQEVRVYDSMAGVGGWEKDVEDVHAILRRIMRLSRYAGTIEPEDWRTVLVDVRP</sequence>
<dbReference type="OrthoDB" id="3364670at2759"/>
<protein>
    <recommendedName>
        <fullName evidence="5">Ubiquitin-like protease family profile domain-containing protein</fullName>
    </recommendedName>
</protein>
<dbReference type="EMBL" id="KV423916">
    <property type="protein sequence ID" value="KZT62547.1"/>
    <property type="molecule type" value="Genomic_DNA"/>
</dbReference>
<keyword evidence="1" id="KW-0175">Coiled coil</keyword>
<feature type="region of interest" description="Disordered" evidence="2">
    <location>
        <begin position="1"/>
        <end position="27"/>
    </location>
</feature>
<feature type="region of interest" description="Disordered" evidence="2">
    <location>
        <begin position="365"/>
        <end position="400"/>
    </location>
</feature>
<dbReference type="Proteomes" id="UP000076842">
    <property type="component" value="Unassembled WGS sequence"/>
</dbReference>